<protein>
    <submittedName>
        <fullName evidence="6">Integrase</fullName>
    </submittedName>
</protein>
<dbReference type="GO" id="GO:0015074">
    <property type="term" value="P:DNA integration"/>
    <property type="evidence" value="ECO:0007669"/>
    <property type="project" value="UniProtKB-KW"/>
</dbReference>
<comment type="similarity">
    <text evidence="1">Belongs to the 'phage' integrase family.</text>
</comment>
<sequence length="165" mass="18787">MALTDTKVRSAKPEEKEYSLVDGDGMSLLVKPGGSKYWRFRFRFGGKQHLMAFGVYPDVSLADARKKREEARKLVVAGIDPREHKRAVKEEQVKEIITFEKVAREWLVTNQKWSEDHANRVKKSLEDNIFPAIGSHNIAELGTRDLLIPIKAVEKSGRLEVASRL</sequence>
<name>A0A377KDS5_ECOLX</name>
<dbReference type="Proteomes" id="UP000254181">
    <property type="component" value="Unassembled WGS sequence"/>
</dbReference>
<dbReference type="InterPro" id="IPR053876">
    <property type="entry name" value="Phage_int_M"/>
</dbReference>
<keyword evidence="3 4" id="KW-0238">DNA-binding</keyword>
<dbReference type="GO" id="GO:0003677">
    <property type="term" value="F:DNA binding"/>
    <property type="evidence" value="ECO:0007669"/>
    <property type="project" value="UniProtKB-UniRule"/>
</dbReference>
<dbReference type="PANTHER" id="PTHR30629:SF9">
    <property type="entry name" value="PROTEIN INTB-RELATED"/>
    <property type="match status" value="1"/>
</dbReference>
<evidence type="ECO:0000313" key="7">
    <source>
        <dbReference type="Proteomes" id="UP000254181"/>
    </source>
</evidence>
<dbReference type="EMBL" id="UGEM01000004">
    <property type="protein sequence ID" value="STP22454.1"/>
    <property type="molecule type" value="Genomic_DNA"/>
</dbReference>
<evidence type="ECO:0000256" key="2">
    <source>
        <dbReference type="ARBA" id="ARBA00022908"/>
    </source>
</evidence>
<dbReference type="InterPro" id="IPR038488">
    <property type="entry name" value="Integrase_DNA-bd_sf"/>
</dbReference>
<reference evidence="6 7" key="1">
    <citation type="submission" date="2018-06" db="EMBL/GenBank/DDBJ databases">
        <authorList>
            <consortium name="Pathogen Informatics"/>
            <person name="Doyle S."/>
        </authorList>
    </citation>
    <scope>NUCLEOTIDE SEQUENCE [LARGE SCALE GENOMIC DNA]</scope>
    <source>
        <strain evidence="6 7">NCTC9075</strain>
    </source>
</reference>
<evidence type="ECO:0000259" key="5">
    <source>
        <dbReference type="PROSITE" id="PS51900"/>
    </source>
</evidence>
<keyword evidence="2" id="KW-0229">DNA integration</keyword>
<dbReference type="InterPro" id="IPR025166">
    <property type="entry name" value="Integrase_DNA_bind_dom"/>
</dbReference>
<gene>
    <name evidence="6" type="primary">intA_6</name>
    <name evidence="6" type="ORF">NCTC9075_05943</name>
</gene>
<dbReference type="AlphaFoldDB" id="A0A377KDS5"/>
<evidence type="ECO:0000313" key="6">
    <source>
        <dbReference type="EMBL" id="STP22454.1"/>
    </source>
</evidence>
<feature type="domain" description="Core-binding (CB)" evidence="5">
    <location>
        <begin position="97"/>
        <end position="165"/>
    </location>
</feature>
<dbReference type="PROSITE" id="PS51900">
    <property type="entry name" value="CB"/>
    <property type="match status" value="1"/>
</dbReference>
<dbReference type="InterPro" id="IPR010998">
    <property type="entry name" value="Integrase_recombinase_N"/>
</dbReference>
<evidence type="ECO:0000256" key="1">
    <source>
        <dbReference type="ARBA" id="ARBA00008857"/>
    </source>
</evidence>
<dbReference type="Gene3D" id="1.10.150.130">
    <property type="match status" value="1"/>
</dbReference>
<dbReference type="InterPro" id="IPR044068">
    <property type="entry name" value="CB"/>
</dbReference>
<dbReference type="PANTHER" id="PTHR30629">
    <property type="entry name" value="PROPHAGE INTEGRASE"/>
    <property type="match status" value="1"/>
</dbReference>
<dbReference type="Gene3D" id="3.30.160.390">
    <property type="entry name" value="Integrase, DNA-binding domain"/>
    <property type="match status" value="1"/>
</dbReference>
<accession>A0A377KDS5</accession>
<dbReference type="InterPro" id="IPR050808">
    <property type="entry name" value="Phage_Integrase"/>
</dbReference>
<organism evidence="6 7">
    <name type="scientific">Escherichia coli</name>
    <dbReference type="NCBI Taxonomy" id="562"/>
    <lineage>
        <taxon>Bacteria</taxon>
        <taxon>Pseudomonadati</taxon>
        <taxon>Pseudomonadota</taxon>
        <taxon>Gammaproteobacteria</taxon>
        <taxon>Enterobacterales</taxon>
        <taxon>Enterobacteriaceae</taxon>
        <taxon>Escherichia</taxon>
    </lineage>
</organism>
<dbReference type="Pfam" id="PF22022">
    <property type="entry name" value="Phage_int_M"/>
    <property type="match status" value="1"/>
</dbReference>
<dbReference type="Pfam" id="PF13356">
    <property type="entry name" value="Arm-DNA-bind_3"/>
    <property type="match status" value="1"/>
</dbReference>
<proteinExistence type="inferred from homology"/>
<evidence type="ECO:0000256" key="4">
    <source>
        <dbReference type="PROSITE-ProRule" id="PRU01248"/>
    </source>
</evidence>
<evidence type="ECO:0000256" key="3">
    <source>
        <dbReference type="ARBA" id="ARBA00023125"/>
    </source>
</evidence>